<evidence type="ECO:0000256" key="1">
    <source>
        <dbReference type="SAM" id="SignalP"/>
    </source>
</evidence>
<gene>
    <name evidence="2" type="ORF">Pmar_PMAR024358</name>
</gene>
<sequence length="349" mass="39813">MILLGATFYTVASLLLFRLVLGRHLPSVGATTPTFLTIDEYDELLQSQGLLDVTDTGDDVESRYDIVEEMGDEVDSIYDAGVTADVPVDVYCNFHDDNNGLCVSKELGGDFTDIFMYNSTGSSESVITRSCEVATYPSIATQVRTNKMKSPHSASALDKLKNKLGKAVDKIRFSVVEAPHDIHLIVLSCDIDQPTIDFTTSILYQSDTPKDRRPISFDLVFRGTVEDQQRKYTFERIHARDFPYQEHTSYKSTDPRYLARFSSRESMRRKRSWYNFFDGDKRITMKVASKVSTATEHYTSYSWNSSEYGRGTAFTFALPSYSRKRLSEKKFLRAMAAYYRGKWTVLRSY</sequence>
<organism evidence="3">
    <name type="scientific">Perkinsus marinus (strain ATCC 50983 / TXsc)</name>
    <dbReference type="NCBI Taxonomy" id="423536"/>
    <lineage>
        <taxon>Eukaryota</taxon>
        <taxon>Sar</taxon>
        <taxon>Alveolata</taxon>
        <taxon>Perkinsozoa</taxon>
        <taxon>Perkinsea</taxon>
        <taxon>Perkinsida</taxon>
        <taxon>Perkinsidae</taxon>
        <taxon>Perkinsus</taxon>
    </lineage>
</organism>
<dbReference type="InParanoid" id="C5LMM0"/>
<feature type="chain" id="PRO_5002955154" evidence="1">
    <location>
        <begin position="23"/>
        <end position="349"/>
    </location>
</feature>
<dbReference type="OrthoDB" id="441333at2759"/>
<dbReference type="EMBL" id="GG683568">
    <property type="protein sequence ID" value="EER02037.1"/>
    <property type="molecule type" value="Genomic_DNA"/>
</dbReference>
<reference evidence="2 3" key="1">
    <citation type="submission" date="2008-07" db="EMBL/GenBank/DDBJ databases">
        <authorList>
            <person name="El-Sayed N."/>
            <person name="Caler E."/>
            <person name="Inman J."/>
            <person name="Amedeo P."/>
            <person name="Hass B."/>
            <person name="Wortman J."/>
        </authorList>
    </citation>
    <scope>NUCLEOTIDE SEQUENCE [LARGE SCALE GENOMIC DNA]</scope>
    <source>
        <strain evidence="3">ATCC 50983 / TXsc</strain>
    </source>
</reference>
<keyword evidence="1" id="KW-0732">Signal</keyword>
<dbReference type="RefSeq" id="XP_002769319.1">
    <property type="nucleotide sequence ID" value="XM_002769273.1"/>
</dbReference>
<evidence type="ECO:0000313" key="2">
    <source>
        <dbReference type="EMBL" id="EER02037.1"/>
    </source>
</evidence>
<dbReference type="GeneID" id="9054746"/>
<proteinExistence type="predicted"/>
<feature type="signal peptide" evidence="1">
    <location>
        <begin position="1"/>
        <end position="22"/>
    </location>
</feature>
<dbReference type="OMA" id="VMACDIA"/>
<evidence type="ECO:0000313" key="3">
    <source>
        <dbReference type="Proteomes" id="UP000007800"/>
    </source>
</evidence>
<accession>C5LMM0</accession>
<keyword evidence="3" id="KW-1185">Reference proteome</keyword>
<name>C5LMM0_PERM5</name>
<dbReference type="Proteomes" id="UP000007800">
    <property type="component" value="Unassembled WGS sequence"/>
</dbReference>
<dbReference type="AlphaFoldDB" id="C5LMM0"/>
<protein>
    <submittedName>
        <fullName evidence="2">Uncharacterized protein</fullName>
    </submittedName>
</protein>